<feature type="transmembrane region" description="Helical" evidence="6">
    <location>
        <begin position="204"/>
        <end position="224"/>
    </location>
</feature>
<comment type="caution">
    <text evidence="7">The sequence shown here is derived from an EMBL/GenBank/DDBJ whole genome shotgun (WGS) entry which is preliminary data.</text>
</comment>
<dbReference type="EMBL" id="VUMT01000004">
    <property type="protein sequence ID" value="MSS63077.1"/>
    <property type="molecule type" value="Genomic_DNA"/>
</dbReference>
<evidence type="ECO:0000313" key="7">
    <source>
        <dbReference type="EMBL" id="MSS63077.1"/>
    </source>
</evidence>
<keyword evidence="5 6" id="KW-0472">Membrane</keyword>
<dbReference type="InterPro" id="IPR050833">
    <property type="entry name" value="Poly_Biosynth_Transport"/>
</dbReference>
<feature type="transmembrane region" description="Helical" evidence="6">
    <location>
        <begin position="143"/>
        <end position="163"/>
    </location>
</feature>
<accession>A0A6L5XX09</accession>
<feature type="transmembrane region" description="Helical" evidence="6">
    <location>
        <begin position="106"/>
        <end position="123"/>
    </location>
</feature>
<sequence length="521" mass="57803">MFLNTIVKILFWSLFMKKKNTLLTGTLILTFAGLITRIMGFFYKIFLSNTLTAEHLGLYQLVFPVYGICFTLYGSGIQTAISQLVANCSADLKASAKQKRVLKTGLLLSVSIALSLSVLLFWMGDVIAEKFLMERRCASSLRVLAFVFPFCGMTACINGYYYGLKKTGVPATTQLLEQIVRIASVYILSVMLGNGNQKVTCELAVLGIVLGEIASDIFSIFALLLDRKRKTKQKAIHFHPIKRLLSLTLPLTGNRLVVSLLHSYEAVLIPYMLQIYGMSSKKALSVYGILTGMSMPFIMFPSTITNSVAVLLLPAVSEAQASNNMTQIKKTSEVSMKYSLLIGLYASCIFLLFGDTLGTVFFHNPTSGNYMTILSWLCPFLYLSTMLGSIINGLGEAHMTLFNTVISLGVRIFFLCWLVPKQGLKGYMIGLLVSQLIITILDFYTIRKHVPITIDSINWILKPSLILLCLGFLSLKLYEYFKALIPIPSGLFLILLCIALGTIYLCFLLLTNVITTNDLQA</sequence>
<evidence type="ECO:0000256" key="2">
    <source>
        <dbReference type="ARBA" id="ARBA00022475"/>
    </source>
</evidence>
<gene>
    <name evidence="7" type="ORF">FYJ58_04185</name>
</gene>
<dbReference type="Pfam" id="PF01943">
    <property type="entry name" value="Polysacc_synt"/>
    <property type="match status" value="1"/>
</dbReference>
<proteinExistence type="predicted"/>
<keyword evidence="8" id="KW-1185">Reference proteome</keyword>
<evidence type="ECO:0000256" key="6">
    <source>
        <dbReference type="SAM" id="Phobius"/>
    </source>
</evidence>
<comment type="subcellular location">
    <subcellularLocation>
        <location evidence="1">Cell membrane</location>
        <topology evidence="1">Multi-pass membrane protein</topology>
    </subcellularLocation>
</comment>
<dbReference type="Proteomes" id="UP000482209">
    <property type="component" value="Unassembled WGS sequence"/>
</dbReference>
<feature type="transmembrane region" description="Helical" evidence="6">
    <location>
        <begin position="373"/>
        <end position="394"/>
    </location>
</feature>
<dbReference type="InterPro" id="IPR024923">
    <property type="entry name" value="PG_synth_SpoVB"/>
</dbReference>
<evidence type="ECO:0000256" key="5">
    <source>
        <dbReference type="ARBA" id="ARBA00023136"/>
    </source>
</evidence>
<evidence type="ECO:0000256" key="3">
    <source>
        <dbReference type="ARBA" id="ARBA00022692"/>
    </source>
</evidence>
<organism evidence="7 8">
    <name type="scientific">Velocimicrobium porci</name>
    <dbReference type="NCBI Taxonomy" id="2606634"/>
    <lineage>
        <taxon>Bacteria</taxon>
        <taxon>Bacillati</taxon>
        <taxon>Bacillota</taxon>
        <taxon>Clostridia</taxon>
        <taxon>Lachnospirales</taxon>
        <taxon>Lachnospiraceae</taxon>
        <taxon>Velocimicrobium</taxon>
    </lineage>
</organism>
<protein>
    <submittedName>
        <fullName evidence="7">Polysaccharide biosynthesis protein</fullName>
    </submittedName>
</protein>
<keyword evidence="2" id="KW-1003">Cell membrane</keyword>
<dbReference type="PANTHER" id="PTHR30250:SF24">
    <property type="entry name" value="STAGE V SPORULATION PROTEIN B"/>
    <property type="match status" value="1"/>
</dbReference>
<feature type="transmembrane region" description="Helical" evidence="6">
    <location>
        <begin position="401"/>
        <end position="420"/>
    </location>
</feature>
<keyword evidence="4 6" id="KW-1133">Transmembrane helix</keyword>
<feature type="transmembrane region" description="Helical" evidence="6">
    <location>
        <begin position="334"/>
        <end position="353"/>
    </location>
</feature>
<evidence type="ECO:0000313" key="8">
    <source>
        <dbReference type="Proteomes" id="UP000482209"/>
    </source>
</evidence>
<feature type="transmembrane region" description="Helical" evidence="6">
    <location>
        <begin position="284"/>
        <end position="313"/>
    </location>
</feature>
<feature type="transmembrane region" description="Helical" evidence="6">
    <location>
        <begin position="175"/>
        <end position="192"/>
    </location>
</feature>
<dbReference type="PIRSF" id="PIRSF038958">
    <property type="entry name" value="PG_synth_SpoVB"/>
    <property type="match status" value="1"/>
</dbReference>
<dbReference type="CDD" id="cd13124">
    <property type="entry name" value="MATE_SpoVB_like"/>
    <property type="match status" value="1"/>
</dbReference>
<feature type="transmembrane region" description="Helical" evidence="6">
    <location>
        <begin position="490"/>
        <end position="510"/>
    </location>
</feature>
<evidence type="ECO:0000256" key="1">
    <source>
        <dbReference type="ARBA" id="ARBA00004651"/>
    </source>
</evidence>
<name>A0A6L5XX09_9FIRM</name>
<feature type="transmembrane region" description="Helical" evidence="6">
    <location>
        <begin position="426"/>
        <end position="447"/>
    </location>
</feature>
<feature type="transmembrane region" description="Helical" evidence="6">
    <location>
        <begin position="63"/>
        <end position="85"/>
    </location>
</feature>
<evidence type="ECO:0000256" key="4">
    <source>
        <dbReference type="ARBA" id="ARBA00022989"/>
    </source>
</evidence>
<dbReference type="AlphaFoldDB" id="A0A6L5XX09"/>
<keyword evidence="3 6" id="KW-0812">Transmembrane</keyword>
<reference evidence="7 8" key="1">
    <citation type="submission" date="2019-08" db="EMBL/GenBank/DDBJ databases">
        <title>In-depth cultivation of the pig gut microbiome towards novel bacterial diversity and tailored functional studies.</title>
        <authorList>
            <person name="Wylensek D."/>
            <person name="Hitch T.C.A."/>
            <person name="Clavel T."/>
        </authorList>
    </citation>
    <scope>NUCLEOTIDE SEQUENCE [LARGE SCALE GENOMIC DNA]</scope>
    <source>
        <strain evidence="7 8">WCA-693-APC-MOT-I</strain>
    </source>
</reference>
<feature type="transmembrane region" description="Helical" evidence="6">
    <location>
        <begin position="459"/>
        <end position="478"/>
    </location>
</feature>
<feature type="transmembrane region" description="Helical" evidence="6">
    <location>
        <begin position="21"/>
        <end position="43"/>
    </location>
</feature>
<dbReference type="GO" id="GO:0005886">
    <property type="term" value="C:plasma membrane"/>
    <property type="evidence" value="ECO:0007669"/>
    <property type="project" value="UniProtKB-SubCell"/>
</dbReference>
<dbReference type="InterPro" id="IPR002797">
    <property type="entry name" value="Polysacc_synth"/>
</dbReference>
<dbReference type="PANTHER" id="PTHR30250">
    <property type="entry name" value="PST FAMILY PREDICTED COLANIC ACID TRANSPORTER"/>
    <property type="match status" value="1"/>
</dbReference>